<sequence length="83" mass="9407">MNGLPIDFAYDFASMKSLFLKKKVEVTYVSEDEFVLDDIDGDLEDSDAGGGELDRETMREMVNWELKMNLIGILNGNPNLKMI</sequence>
<proteinExistence type="predicted"/>
<dbReference type="Proteomes" id="UP001055879">
    <property type="component" value="Linkage Group LG01"/>
</dbReference>
<accession>A0ACB9FFG5</accession>
<evidence type="ECO:0000313" key="1">
    <source>
        <dbReference type="EMBL" id="KAI3769849.1"/>
    </source>
</evidence>
<reference evidence="1 2" key="2">
    <citation type="journal article" date="2022" name="Mol. Ecol. Resour.">
        <title>The genomes of chicory, endive, great burdock and yacon provide insights into Asteraceae paleo-polyploidization history and plant inulin production.</title>
        <authorList>
            <person name="Fan W."/>
            <person name="Wang S."/>
            <person name="Wang H."/>
            <person name="Wang A."/>
            <person name="Jiang F."/>
            <person name="Liu H."/>
            <person name="Zhao H."/>
            <person name="Xu D."/>
            <person name="Zhang Y."/>
        </authorList>
    </citation>
    <scope>NUCLEOTIDE SEQUENCE [LARGE SCALE GENOMIC DNA]</scope>
    <source>
        <strain evidence="2">cv. Niubang</strain>
    </source>
</reference>
<keyword evidence="2" id="KW-1185">Reference proteome</keyword>
<reference evidence="2" key="1">
    <citation type="journal article" date="2022" name="Mol. Ecol. Resour.">
        <title>The genomes of chicory, endive, great burdock and yacon provide insights into Asteraceae palaeo-polyploidization history and plant inulin production.</title>
        <authorList>
            <person name="Fan W."/>
            <person name="Wang S."/>
            <person name="Wang H."/>
            <person name="Wang A."/>
            <person name="Jiang F."/>
            <person name="Liu H."/>
            <person name="Zhao H."/>
            <person name="Xu D."/>
            <person name="Zhang Y."/>
        </authorList>
    </citation>
    <scope>NUCLEOTIDE SEQUENCE [LARGE SCALE GENOMIC DNA]</scope>
    <source>
        <strain evidence="2">cv. Niubang</strain>
    </source>
</reference>
<protein>
    <submittedName>
        <fullName evidence="1">Uncharacterized protein</fullName>
    </submittedName>
</protein>
<gene>
    <name evidence="1" type="ORF">L6452_00963</name>
</gene>
<organism evidence="1 2">
    <name type="scientific">Arctium lappa</name>
    <name type="common">Greater burdock</name>
    <name type="synonym">Lappa major</name>
    <dbReference type="NCBI Taxonomy" id="4217"/>
    <lineage>
        <taxon>Eukaryota</taxon>
        <taxon>Viridiplantae</taxon>
        <taxon>Streptophyta</taxon>
        <taxon>Embryophyta</taxon>
        <taxon>Tracheophyta</taxon>
        <taxon>Spermatophyta</taxon>
        <taxon>Magnoliopsida</taxon>
        <taxon>eudicotyledons</taxon>
        <taxon>Gunneridae</taxon>
        <taxon>Pentapetalae</taxon>
        <taxon>asterids</taxon>
        <taxon>campanulids</taxon>
        <taxon>Asterales</taxon>
        <taxon>Asteraceae</taxon>
        <taxon>Carduoideae</taxon>
        <taxon>Cardueae</taxon>
        <taxon>Arctiinae</taxon>
        <taxon>Arctium</taxon>
    </lineage>
</organism>
<comment type="caution">
    <text evidence="1">The sequence shown here is derived from an EMBL/GenBank/DDBJ whole genome shotgun (WGS) entry which is preliminary data.</text>
</comment>
<dbReference type="EMBL" id="CM042047">
    <property type="protein sequence ID" value="KAI3769849.1"/>
    <property type="molecule type" value="Genomic_DNA"/>
</dbReference>
<evidence type="ECO:0000313" key="2">
    <source>
        <dbReference type="Proteomes" id="UP001055879"/>
    </source>
</evidence>
<name>A0ACB9FFG5_ARCLA</name>